<dbReference type="Gene3D" id="2.40.50.140">
    <property type="entry name" value="Nucleic acid-binding proteins"/>
    <property type="match status" value="1"/>
</dbReference>
<dbReference type="Proteomes" id="UP000604046">
    <property type="component" value="Unassembled WGS sequence"/>
</dbReference>
<dbReference type="InterPro" id="IPR003029">
    <property type="entry name" value="S1_domain"/>
</dbReference>
<reference evidence="4" key="1">
    <citation type="submission" date="2021-02" db="EMBL/GenBank/DDBJ databases">
        <authorList>
            <person name="Dougan E. K."/>
            <person name="Rhodes N."/>
            <person name="Thang M."/>
            <person name="Chan C."/>
        </authorList>
    </citation>
    <scope>NUCLEOTIDE SEQUENCE</scope>
</reference>
<feature type="domain" description="UBC core" evidence="3">
    <location>
        <begin position="11"/>
        <end position="195"/>
    </location>
</feature>
<evidence type="ECO:0000313" key="5">
    <source>
        <dbReference type="Proteomes" id="UP000604046"/>
    </source>
</evidence>
<evidence type="ECO:0000259" key="2">
    <source>
        <dbReference type="PROSITE" id="PS50126"/>
    </source>
</evidence>
<dbReference type="EMBL" id="CAJNDS010000098">
    <property type="protein sequence ID" value="CAE6955109.1"/>
    <property type="molecule type" value="Genomic_DNA"/>
</dbReference>
<dbReference type="GO" id="GO:0003676">
    <property type="term" value="F:nucleic acid binding"/>
    <property type="evidence" value="ECO:0007669"/>
    <property type="project" value="InterPro"/>
</dbReference>
<keyword evidence="5" id="KW-1185">Reference proteome</keyword>
<dbReference type="InterPro" id="IPR012340">
    <property type="entry name" value="NA-bd_OB-fold"/>
</dbReference>
<dbReference type="Gene3D" id="3.10.110.10">
    <property type="entry name" value="Ubiquitin Conjugating Enzyme"/>
    <property type="match status" value="1"/>
</dbReference>
<dbReference type="InterPro" id="IPR016135">
    <property type="entry name" value="UBQ-conjugating_enzyme/RWD"/>
</dbReference>
<feature type="region of interest" description="Disordered" evidence="1">
    <location>
        <begin position="1262"/>
        <end position="1288"/>
    </location>
</feature>
<name>A0A812HM34_9DINO</name>
<proteinExistence type="predicted"/>
<evidence type="ECO:0000313" key="4">
    <source>
        <dbReference type="EMBL" id="CAE6955109.1"/>
    </source>
</evidence>
<gene>
    <name evidence="4" type="primary">ubc-1</name>
    <name evidence="4" type="ORF">SNAT2548_LOCUS1711</name>
</gene>
<organism evidence="4 5">
    <name type="scientific">Symbiodinium natans</name>
    <dbReference type="NCBI Taxonomy" id="878477"/>
    <lineage>
        <taxon>Eukaryota</taxon>
        <taxon>Sar</taxon>
        <taxon>Alveolata</taxon>
        <taxon>Dinophyceae</taxon>
        <taxon>Suessiales</taxon>
        <taxon>Symbiodiniaceae</taxon>
        <taxon>Symbiodinium</taxon>
    </lineage>
</organism>
<feature type="compositionally biased region" description="Low complexity" evidence="1">
    <location>
        <begin position="1273"/>
        <end position="1288"/>
    </location>
</feature>
<feature type="region of interest" description="Disordered" evidence="1">
    <location>
        <begin position="737"/>
        <end position="759"/>
    </location>
</feature>
<feature type="compositionally biased region" description="Low complexity" evidence="1">
    <location>
        <begin position="229"/>
        <end position="249"/>
    </location>
</feature>
<evidence type="ECO:0000259" key="3">
    <source>
        <dbReference type="PROSITE" id="PS50127"/>
    </source>
</evidence>
<feature type="compositionally biased region" description="Basic and acidic residues" evidence="1">
    <location>
        <begin position="250"/>
        <end position="263"/>
    </location>
</feature>
<dbReference type="CDD" id="cd23955">
    <property type="entry name" value="UBCc_invertebrate"/>
    <property type="match status" value="1"/>
</dbReference>
<comment type="caution">
    <text evidence="4">The sequence shown here is derived from an EMBL/GenBank/DDBJ whole genome shotgun (WGS) entry which is preliminary data.</text>
</comment>
<dbReference type="PROSITE" id="PS50126">
    <property type="entry name" value="S1"/>
    <property type="match status" value="1"/>
</dbReference>
<dbReference type="PANTHER" id="PTHR24067">
    <property type="entry name" value="UBIQUITIN-CONJUGATING ENZYME E2"/>
    <property type="match status" value="1"/>
</dbReference>
<feature type="domain" description="S1 motif" evidence="2">
    <location>
        <begin position="844"/>
        <end position="924"/>
    </location>
</feature>
<evidence type="ECO:0000256" key="1">
    <source>
        <dbReference type="SAM" id="MobiDB-lite"/>
    </source>
</evidence>
<dbReference type="Pfam" id="PF00179">
    <property type="entry name" value="UQ_con"/>
    <property type="match status" value="1"/>
</dbReference>
<dbReference type="SUPFAM" id="SSF50249">
    <property type="entry name" value="Nucleic acid-binding proteins"/>
    <property type="match status" value="1"/>
</dbReference>
<sequence length="1598" mass="179150">MPELHKREKVLVQYRLLKDFDDLRRRGIPGIDVRVMEDNIYEWHVTMSPISGHFSGLRIHMVLLMPEDYPRKPPKVELYNYLPHANVFTDFLQNTALAWSPYWQGNSPSRGKYVICTDLLELKPPPLDPSDSRRHEGWSPSYSVEAVLVQLQCLLFDDYVHTDAGHHINTLWDRWHARPGEGRKLRQQVCAELHQAQNEADAFLCKACGFCGLDREVAFHDLPNLPTDEGSASESETTGSTEEAGASEASGEKMQKGKREHTFVSRKKQRQQQLEKLKVRNDPKNPRVDFKQQRLYMELSNSNSALQSGRALRRVPGVFRVRDVVSFRFHGVVDEVYLNGDLCINRDLDILNYGHEVQYPWRWWDPMLGRYIFRRQQPEEEEADKANGKVTWERFVNSQNGGGKLKAEDTPGTEAFVKKREQFYPAGVVESVNTYDCTVSIVVVEGDATRGSAHAPLTNKYGEWAFNSEGHSSGLKATLYKNVPMEKVCLRGCEGLVVPYDHPPPLTYKPVPGRYAADEFLAYDVTKDCPIQLIEMLSGEACQSLTRQKLACLPLPEVQSKTSGASELWELVGSEPSELTGGSEFEVVSLSDGASWDLISEASRSCSFEIVSVVSDISEQSSGSLSHSFHVIPSAASSLGSFDLVPSHPSDAVSLDSWISVGSDRSRRSLLTLRSALAPQSFPADCGGSWQLLSVLCKLNVPLRGTVKSVQDFGAFVSIDATPRDLAVQNNRLLSGRGLSGKGKGKGKGKGNGKGNGKGETKILQDGLLPCLPYMRPLWPPRAGEGGIRSDASIMVNGNIFEQMARQALGPPEVLVYVSEVDAAQKRMKLSLLPRLSFQELRVGGKHEGIVVDTSRLGLFVALSDNLVGLLPRAQLGAGAFADTEDWYQRSVYKRGDLVTVWVLRKALADENARRPYKIDLTMDKYNEELSDHFLRSSLQVLNAGASGRQPADKAVEASSKTAMDLKLAETFDAEDKFFLIKNNRIIQDAQSQYPELQIDYTTDPPPPPKEAAKAERFDFSLIEGWSVQRIAEEHRRLSDKRLNFEQKMAGSKPLSKEEDRLLAVLSKKVEQWGKEYYDGVCEQIERRQKFIMDIHRRIKEERDKYPYKSIIDLSKFRELSQSIAEKGYDKRCCFVTRLCYKEDVLGVGLEIVPDDTGRKIFQCSFDLLSKEAFKDFGIRSGVWKEKVEFWLPVAIDASHFRRALPYLAESFRQLGDGRVEAATRSYGTQAGAGGAGSLRASLRELARSGKKMVSLEEYKRQQADSKTKPSIAPAAAPAADPAADPAAAAPELRPVASLTEADVAYGLEVLPKLMNLQTVQLMKGDLHLSTKALEGYMGFHHLLLSILRQYPSLQTQVELKIATFVRSAAARTKQSCPNIGEFLCLLAVSKKYTWDDVSAAVLKETLDRNASWAVDKYPSLAHFGTSTKNRLERTFKASVVSIRLLCFNVWFLRNVVFKRYGAQATTAEILEAEQRGPSISCTDMRWAEYEEQKGVPRPEEIEMLQEQMRRTLHGDGLNSWSEYFVNLNLKPLAADDLSQLLVMSLHDSVRKGYIPLWKMRQLQEGKPEKAPKTNDYLGADMDKYDNMHTTKGGGDRW</sequence>
<dbReference type="InterPro" id="IPR050113">
    <property type="entry name" value="Ub_conjugating_enzyme"/>
</dbReference>
<dbReference type="SMART" id="SM00212">
    <property type="entry name" value="UBCc"/>
    <property type="match status" value="1"/>
</dbReference>
<feature type="region of interest" description="Disordered" evidence="1">
    <location>
        <begin position="223"/>
        <end position="276"/>
    </location>
</feature>
<dbReference type="InterPro" id="IPR000608">
    <property type="entry name" value="UBC"/>
</dbReference>
<dbReference type="PROSITE" id="PS50127">
    <property type="entry name" value="UBC_2"/>
    <property type="match status" value="1"/>
</dbReference>
<accession>A0A812HM34</accession>
<protein>
    <submittedName>
        <fullName evidence="4">Ubc-1 protein</fullName>
    </submittedName>
</protein>
<dbReference type="SUPFAM" id="SSF54495">
    <property type="entry name" value="UBC-like"/>
    <property type="match status" value="1"/>
</dbReference>
<dbReference type="OrthoDB" id="109543at2759"/>